<proteinExistence type="predicted"/>
<keyword evidence="4" id="KW-1185">Reference proteome</keyword>
<comment type="caution">
    <text evidence="3">The sequence shown here is derived from an EMBL/GenBank/DDBJ whole genome shotgun (WGS) entry which is preliminary data.</text>
</comment>
<dbReference type="SUPFAM" id="SSF49899">
    <property type="entry name" value="Concanavalin A-like lectins/glucanases"/>
    <property type="match status" value="1"/>
</dbReference>
<dbReference type="RefSeq" id="WP_098074342.1">
    <property type="nucleotide sequence ID" value="NZ_PDEQ01000002.1"/>
</dbReference>
<keyword evidence="1" id="KW-0732">Signal</keyword>
<dbReference type="InterPro" id="IPR013320">
    <property type="entry name" value="ConA-like_dom_sf"/>
</dbReference>
<evidence type="ECO:0000259" key="2">
    <source>
        <dbReference type="Pfam" id="PF18962"/>
    </source>
</evidence>
<gene>
    <name evidence="3" type="ORF">CRI94_03745</name>
</gene>
<feature type="chain" id="PRO_5012992911" description="Secretion system C-terminal sorting domain-containing protein" evidence="1">
    <location>
        <begin position="21"/>
        <end position="440"/>
    </location>
</feature>
<protein>
    <recommendedName>
        <fullName evidence="2">Secretion system C-terminal sorting domain-containing protein</fullName>
    </recommendedName>
</protein>
<reference evidence="3 4" key="1">
    <citation type="submission" date="2017-10" db="EMBL/GenBank/DDBJ databases">
        <title>Draft genome of Longibacter Salinarum.</title>
        <authorList>
            <person name="Goh K.M."/>
            <person name="Shamsir M.S."/>
            <person name="Lim S.W."/>
        </authorList>
    </citation>
    <scope>NUCLEOTIDE SEQUENCE [LARGE SCALE GENOMIC DNA]</scope>
    <source>
        <strain evidence="3 4">KCTC 52045</strain>
    </source>
</reference>
<dbReference type="NCBIfam" id="TIGR04183">
    <property type="entry name" value="Por_Secre_tail"/>
    <property type="match status" value="1"/>
</dbReference>
<organism evidence="3 4">
    <name type="scientific">Longibacter salinarum</name>
    <dbReference type="NCBI Taxonomy" id="1850348"/>
    <lineage>
        <taxon>Bacteria</taxon>
        <taxon>Pseudomonadati</taxon>
        <taxon>Rhodothermota</taxon>
        <taxon>Rhodothermia</taxon>
        <taxon>Rhodothermales</taxon>
        <taxon>Salisaetaceae</taxon>
        <taxon>Longibacter</taxon>
    </lineage>
</organism>
<dbReference type="Gene3D" id="2.60.120.200">
    <property type="match status" value="1"/>
</dbReference>
<dbReference type="AlphaFoldDB" id="A0A2A8CZQ8"/>
<accession>A0A2A8CZQ8</accession>
<dbReference type="InterPro" id="IPR026444">
    <property type="entry name" value="Secre_tail"/>
</dbReference>
<dbReference type="Pfam" id="PF13385">
    <property type="entry name" value="Laminin_G_3"/>
    <property type="match status" value="1"/>
</dbReference>
<dbReference type="EMBL" id="PDEQ01000002">
    <property type="protein sequence ID" value="PEN14165.1"/>
    <property type="molecule type" value="Genomic_DNA"/>
</dbReference>
<feature type="domain" description="Secretion system C-terminal sorting" evidence="2">
    <location>
        <begin position="361"/>
        <end position="436"/>
    </location>
</feature>
<dbReference type="Proteomes" id="UP000220102">
    <property type="component" value="Unassembled WGS sequence"/>
</dbReference>
<feature type="signal peptide" evidence="1">
    <location>
        <begin position="1"/>
        <end position="20"/>
    </location>
</feature>
<dbReference type="Pfam" id="PF18962">
    <property type="entry name" value="Por_Secre_tail"/>
    <property type="match status" value="1"/>
</dbReference>
<evidence type="ECO:0000313" key="3">
    <source>
        <dbReference type="EMBL" id="PEN14165.1"/>
    </source>
</evidence>
<evidence type="ECO:0000256" key="1">
    <source>
        <dbReference type="SAM" id="SignalP"/>
    </source>
</evidence>
<evidence type="ECO:0000313" key="4">
    <source>
        <dbReference type="Proteomes" id="UP000220102"/>
    </source>
</evidence>
<name>A0A2A8CZQ8_9BACT</name>
<sequence>MNWQQLVALWCVLMISSAPATGQKLLTYYSFDRPPEAGVDAEYRTGEVIADDSGNGRYLRVTGKGVSWTTEGRLNGAVRLTGGPGFLKDPNANKYLNGLDAFTITVWVRSDEIPTDSGILNTRPPDGNDQNISLRYDAEGLFGGAPNVIKGGVRTVNGKQEYESRMYAQASQWQHIALIYESGKPLVLFINGTFDKATYSPLKTSGPTVGNVHLRVGEGAKRRSDIWNGGLDELRIYSGVLSPREVRATMSQELPVELSGFTATSDDDAAVLQWETVSETNNDGFHIEHSAPGATTFKTIGFRAGQGTTSEATRYSFETIDLAPGRHTFRLRQVDVDGQETVFDPVTVDVAMSKPLAMTTYPNPLRESGTVQIQVEDAADVSVEVFNLLGQRVKTLHAGPIRPGAPLHLRLTTDQLPSGTYFVRARTAGTTMTRRVSVVR</sequence>
<dbReference type="OrthoDB" id="101122at2"/>